<dbReference type="InterPro" id="IPR050484">
    <property type="entry name" value="Transf_Hexapept/Carb_Anhydrase"/>
</dbReference>
<sequence length="126" mass="12648">MLRGDLENISLGAGSNIQDGCVVHADPGFPAEIGAGVTVGHKAVLHGCTVADDCLIGMGAVVLNGAGSLIAAGAVVLEGTEIPPGSMVAGTPGKVRRDLSDDEQARLKLSAEHYVALAAKHREALG</sequence>
<dbReference type="PANTHER" id="PTHR13061:SF29">
    <property type="entry name" value="GAMMA CARBONIC ANHYDRASE-LIKE 1, MITOCHONDRIAL-RELATED"/>
    <property type="match status" value="1"/>
</dbReference>
<evidence type="ECO:0000313" key="2">
    <source>
        <dbReference type="Proteomes" id="UP000584374"/>
    </source>
</evidence>
<evidence type="ECO:0000313" key="1">
    <source>
        <dbReference type="EMBL" id="MBB5158212.1"/>
    </source>
</evidence>
<dbReference type="InterPro" id="IPR011004">
    <property type="entry name" value="Trimer_LpxA-like_sf"/>
</dbReference>
<protein>
    <submittedName>
        <fullName evidence="1">Carbonic anhydrase/acetyltransferase-like protein (Isoleucine patch superfamily)</fullName>
    </submittedName>
</protein>
<organism evidence="1 2">
    <name type="scientific">Saccharopolyspora phatthalungensis</name>
    <dbReference type="NCBI Taxonomy" id="664693"/>
    <lineage>
        <taxon>Bacteria</taxon>
        <taxon>Bacillati</taxon>
        <taxon>Actinomycetota</taxon>
        <taxon>Actinomycetes</taxon>
        <taxon>Pseudonocardiales</taxon>
        <taxon>Pseudonocardiaceae</taxon>
        <taxon>Saccharopolyspora</taxon>
    </lineage>
</organism>
<dbReference type="InterPro" id="IPR001451">
    <property type="entry name" value="Hexapep"/>
</dbReference>
<proteinExistence type="predicted"/>
<dbReference type="AlphaFoldDB" id="A0A840Q6S1"/>
<dbReference type="SUPFAM" id="SSF51161">
    <property type="entry name" value="Trimeric LpxA-like enzymes"/>
    <property type="match status" value="1"/>
</dbReference>
<gene>
    <name evidence="1" type="ORF">BJ970_005811</name>
</gene>
<dbReference type="Pfam" id="PF00132">
    <property type="entry name" value="Hexapep"/>
    <property type="match status" value="1"/>
</dbReference>
<dbReference type="EMBL" id="JACHIW010000002">
    <property type="protein sequence ID" value="MBB5158212.1"/>
    <property type="molecule type" value="Genomic_DNA"/>
</dbReference>
<dbReference type="Proteomes" id="UP000584374">
    <property type="component" value="Unassembled WGS sequence"/>
</dbReference>
<keyword evidence="1" id="KW-0808">Transferase</keyword>
<dbReference type="Gene3D" id="2.160.10.10">
    <property type="entry name" value="Hexapeptide repeat proteins"/>
    <property type="match status" value="1"/>
</dbReference>
<dbReference type="GO" id="GO:0016740">
    <property type="term" value="F:transferase activity"/>
    <property type="evidence" value="ECO:0007669"/>
    <property type="project" value="UniProtKB-KW"/>
</dbReference>
<keyword evidence="2" id="KW-1185">Reference proteome</keyword>
<accession>A0A840Q6S1</accession>
<name>A0A840Q6S1_9PSEU</name>
<reference evidence="1 2" key="1">
    <citation type="submission" date="2020-08" db="EMBL/GenBank/DDBJ databases">
        <title>Sequencing the genomes of 1000 actinobacteria strains.</title>
        <authorList>
            <person name="Klenk H.-P."/>
        </authorList>
    </citation>
    <scope>NUCLEOTIDE SEQUENCE [LARGE SCALE GENOMIC DNA]</scope>
    <source>
        <strain evidence="1 2">DSM 45584</strain>
    </source>
</reference>
<dbReference type="PANTHER" id="PTHR13061">
    <property type="entry name" value="DYNACTIN SUBUNIT P25"/>
    <property type="match status" value="1"/>
</dbReference>
<dbReference type="InterPro" id="IPR047324">
    <property type="entry name" value="LbH_gamma_CA-like"/>
</dbReference>
<comment type="caution">
    <text evidence="1">The sequence shown here is derived from an EMBL/GenBank/DDBJ whole genome shotgun (WGS) entry which is preliminary data.</text>
</comment>
<dbReference type="CDD" id="cd04645">
    <property type="entry name" value="LbH_gamma_CA_like"/>
    <property type="match status" value="1"/>
</dbReference>